<keyword evidence="9 16" id="KW-0378">Hydrolase</keyword>
<dbReference type="FunFam" id="3.40.50.10130:FF:000005">
    <property type="entry name" value="crossover junction endonuclease MUS81 isoform X1"/>
    <property type="match status" value="1"/>
</dbReference>
<dbReference type="InterPro" id="IPR047416">
    <property type="entry name" value="XPF_nuclease_Mus81"/>
</dbReference>
<dbReference type="InterPro" id="IPR036388">
    <property type="entry name" value="WH-like_DNA-bd_sf"/>
</dbReference>
<dbReference type="InterPro" id="IPR033309">
    <property type="entry name" value="Mus81"/>
</dbReference>
<feature type="domain" description="ERCC4" evidence="18">
    <location>
        <begin position="276"/>
        <end position="373"/>
    </location>
</feature>
<evidence type="ECO:0000256" key="17">
    <source>
        <dbReference type="SAM" id="MobiDB-lite"/>
    </source>
</evidence>
<dbReference type="SUPFAM" id="SSF47802">
    <property type="entry name" value="DNA polymerase beta, N-terminal domain-like"/>
    <property type="match status" value="1"/>
</dbReference>
<evidence type="ECO:0000256" key="11">
    <source>
        <dbReference type="ARBA" id="ARBA00023172"/>
    </source>
</evidence>
<dbReference type="Gene3D" id="1.10.10.10">
    <property type="entry name" value="Winged helix-like DNA-binding domain superfamily/Winged helix DNA-binding domain"/>
    <property type="match status" value="1"/>
</dbReference>
<dbReference type="GO" id="GO:0048476">
    <property type="term" value="C:Holliday junction resolvase complex"/>
    <property type="evidence" value="ECO:0007669"/>
    <property type="project" value="UniProtKB-UniRule"/>
</dbReference>
<dbReference type="SUPFAM" id="SSF52980">
    <property type="entry name" value="Restriction endonuclease-like"/>
    <property type="match status" value="1"/>
</dbReference>
<keyword evidence="7 16" id="KW-0255">Endonuclease</keyword>
<dbReference type="InterPro" id="IPR047417">
    <property type="entry name" value="WHD_MUS81"/>
</dbReference>
<keyword evidence="12 16" id="KW-0234">DNA repair</keyword>
<dbReference type="GO" id="GO:0000712">
    <property type="term" value="P:resolution of meiotic recombination intermediates"/>
    <property type="evidence" value="ECO:0007669"/>
    <property type="project" value="TreeGrafter"/>
</dbReference>
<accession>A0A642V1D6</accession>
<evidence type="ECO:0000313" key="19">
    <source>
        <dbReference type="EMBL" id="KAA8910722.1"/>
    </source>
</evidence>
<evidence type="ECO:0000256" key="15">
    <source>
        <dbReference type="ARBA" id="ARBA00058015"/>
    </source>
</evidence>
<dbReference type="GO" id="GO:0008821">
    <property type="term" value="F:crossover junction DNA endonuclease activity"/>
    <property type="evidence" value="ECO:0007669"/>
    <property type="project" value="UniProtKB-UniRule"/>
</dbReference>
<feature type="region of interest" description="Disordered" evidence="17">
    <location>
        <begin position="223"/>
        <end position="263"/>
    </location>
</feature>
<reference evidence="19" key="1">
    <citation type="journal article" date="2019" name="G3 (Bethesda)">
        <title>Genome Assemblies of Two Rare Opportunistic Yeast Pathogens: Diutina rugosa (syn. Candida rugosa) and Trichomonascus ciferrii (syn. Candida ciferrii).</title>
        <authorList>
            <person name="Mixao V."/>
            <person name="Saus E."/>
            <person name="Hansen A.P."/>
            <person name="Lass-Florl C."/>
            <person name="Gabaldon T."/>
        </authorList>
    </citation>
    <scope>NUCLEOTIDE SEQUENCE</scope>
    <source>
        <strain evidence="19">CBS 4856</strain>
    </source>
</reference>
<dbReference type="CDD" id="cd20074">
    <property type="entry name" value="XPF_nuclease_Mus81"/>
    <property type="match status" value="1"/>
</dbReference>
<proteinExistence type="inferred from homology"/>
<evidence type="ECO:0000256" key="16">
    <source>
        <dbReference type="RuleBase" id="RU369042"/>
    </source>
</evidence>
<dbReference type="EMBL" id="SWFS01000304">
    <property type="protein sequence ID" value="KAA8910722.1"/>
    <property type="molecule type" value="Genomic_DNA"/>
</dbReference>
<evidence type="ECO:0000256" key="3">
    <source>
        <dbReference type="ARBA" id="ARBA00010015"/>
    </source>
</evidence>
<dbReference type="GO" id="GO:0046872">
    <property type="term" value="F:metal ion binding"/>
    <property type="evidence" value="ECO:0007669"/>
    <property type="project" value="UniProtKB-UniRule"/>
</dbReference>
<dbReference type="Gene3D" id="1.10.150.110">
    <property type="entry name" value="DNA polymerase beta, N-terminal domain-like"/>
    <property type="match status" value="1"/>
</dbReference>
<dbReference type="FunFam" id="1.10.10.10:FF:000307">
    <property type="entry name" value="Crossover junction endonuclease MUS81"/>
    <property type="match status" value="1"/>
</dbReference>
<comment type="subunit">
    <text evidence="16">Interacts with EME1.</text>
</comment>
<keyword evidence="10 16" id="KW-0460">Magnesium</keyword>
<dbReference type="GO" id="GO:0003677">
    <property type="term" value="F:DNA binding"/>
    <property type="evidence" value="ECO:0007669"/>
    <property type="project" value="UniProtKB-UniRule"/>
</dbReference>
<evidence type="ECO:0000256" key="14">
    <source>
        <dbReference type="ARBA" id="ARBA00023254"/>
    </source>
</evidence>
<evidence type="ECO:0000256" key="4">
    <source>
        <dbReference type="ARBA" id="ARBA00017114"/>
    </source>
</evidence>
<protein>
    <recommendedName>
        <fullName evidence="4 16">Crossover junction endonuclease MUS81</fullName>
        <ecNumber evidence="16">3.1.22.-</ecNumber>
    </recommendedName>
</protein>
<dbReference type="AlphaFoldDB" id="A0A642V1D6"/>
<dbReference type="InterPro" id="IPR042530">
    <property type="entry name" value="EME1/EME2_C"/>
</dbReference>
<dbReference type="OrthoDB" id="5963188at2759"/>
<evidence type="ECO:0000259" key="18">
    <source>
        <dbReference type="SMART" id="SM00891"/>
    </source>
</evidence>
<evidence type="ECO:0000256" key="12">
    <source>
        <dbReference type="ARBA" id="ARBA00023204"/>
    </source>
</evidence>
<keyword evidence="8 16" id="KW-0227">DNA damage</keyword>
<evidence type="ECO:0000256" key="1">
    <source>
        <dbReference type="ARBA" id="ARBA00001946"/>
    </source>
</evidence>
<dbReference type="GO" id="GO:0031573">
    <property type="term" value="P:mitotic intra-S DNA damage checkpoint signaling"/>
    <property type="evidence" value="ECO:0007669"/>
    <property type="project" value="TreeGrafter"/>
</dbReference>
<dbReference type="EC" id="3.1.22.-" evidence="16"/>
<dbReference type="PANTHER" id="PTHR13451">
    <property type="entry name" value="CLASS II CROSSOVER JUNCTION ENDONUCLEASE MUS81"/>
    <property type="match status" value="1"/>
</dbReference>
<dbReference type="InterPro" id="IPR010996">
    <property type="entry name" value="HHH_MUS81"/>
</dbReference>
<sequence>MSEEETKTWNALYLEWLQEMLDAVKDNIARQHQQITYQRAIKSLESCPKAFVHPSQLQELRYIGPKLCSMLENKTKKYCKAKGIEMPEDPKRVASFVSPSNETTKASKTNSRTQRTRQYVPRYRSGGYAILLALRKNERRTKRGEGMTKAPLIDMARDFCDSEFEANPNAGTYYSAWNSVNSLIKHDLVYASKTRFSTYYLTDTGREIADRLRDVAKEKAPAQVSQMWSSPINSDANNSTATGGATSSPLSRSEDTSAGGASFTTSYWPPGTYSIKLVVDNREVRMSTDENLLQKECEREGISVELAPLAVGDALWVAENRETRTKAVIDHIVERKRLDDLIRSIQDNRFTEQKFRLHRSSLKNVVYLIELPIGMSCPAQNRKMVQTSMSQVMVSDGFFLKRTLSAQETIRYLIATTKYLERKFKHSPLTIIHPRVKTYRQSMADAREVHKGTVGINYEHFSNALSKSGLLTVRDVFIKMLMTIRGITWDKAVEIQRIYPTPYHLWQAYDTLDNVDAKKQLLFKATGTNISRRRISKLLSERVYEIWGDQSPSSTTTN</sequence>
<dbReference type="GO" id="GO:0000727">
    <property type="term" value="P:double-strand break repair via break-induced replication"/>
    <property type="evidence" value="ECO:0007669"/>
    <property type="project" value="UniProtKB-UniRule"/>
</dbReference>
<comment type="subcellular location">
    <subcellularLocation>
        <location evidence="2 16">Nucleus</location>
    </subcellularLocation>
</comment>
<comment type="cofactor">
    <cofactor evidence="1 16">
        <name>Mg(2+)</name>
        <dbReference type="ChEBI" id="CHEBI:18420"/>
    </cofactor>
</comment>
<dbReference type="Pfam" id="PF02732">
    <property type="entry name" value="ERCC4"/>
    <property type="match status" value="1"/>
</dbReference>
<keyword evidence="6 16" id="KW-0479">Metal-binding</keyword>
<feature type="compositionally biased region" description="Polar residues" evidence="17">
    <location>
        <begin position="223"/>
        <end position="251"/>
    </location>
</feature>
<dbReference type="InterPro" id="IPR006166">
    <property type="entry name" value="ERCC4_domain"/>
</dbReference>
<dbReference type="VEuPathDB" id="FungiDB:TRICI_004069"/>
<keyword evidence="11 16" id="KW-0233">DNA recombination</keyword>
<keyword evidence="14" id="KW-0469">Meiosis</keyword>
<dbReference type="Proteomes" id="UP000761534">
    <property type="component" value="Unassembled WGS sequence"/>
</dbReference>
<evidence type="ECO:0000256" key="2">
    <source>
        <dbReference type="ARBA" id="ARBA00004123"/>
    </source>
</evidence>
<evidence type="ECO:0000256" key="10">
    <source>
        <dbReference type="ARBA" id="ARBA00022842"/>
    </source>
</evidence>
<dbReference type="Pfam" id="PF14716">
    <property type="entry name" value="HHH_8"/>
    <property type="match status" value="1"/>
</dbReference>
<dbReference type="Gene3D" id="1.10.150.670">
    <property type="entry name" value="Crossover junction endonuclease EME1, DNA-binding domain"/>
    <property type="match status" value="1"/>
</dbReference>
<dbReference type="PANTHER" id="PTHR13451:SF0">
    <property type="entry name" value="CROSSOVER JUNCTION ENDONUCLEASE MUS81"/>
    <property type="match status" value="1"/>
</dbReference>
<dbReference type="Gene3D" id="3.40.50.10130">
    <property type="match status" value="1"/>
</dbReference>
<name>A0A642V1D6_9ASCO</name>
<evidence type="ECO:0000313" key="20">
    <source>
        <dbReference type="Proteomes" id="UP000761534"/>
    </source>
</evidence>
<evidence type="ECO:0000256" key="8">
    <source>
        <dbReference type="ARBA" id="ARBA00022763"/>
    </source>
</evidence>
<evidence type="ECO:0000256" key="5">
    <source>
        <dbReference type="ARBA" id="ARBA00022722"/>
    </source>
</evidence>
<dbReference type="GO" id="GO:0005634">
    <property type="term" value="C:nucleus"/>
    <property type="evidence" value="ECO:0007669"/>
    <property type="project" value="UniProtKB-SubCell"/>
</dbReference>
<keyword evidence="13 16" id="KW-0539">Nucleus</keyword>
<dbReference type="GO" id="GO:0006308">
    <property type="term" value="P:DNA catabolic process"/>
    <property type="evidence" value="ECO:0007669"/>
    <property type="project" value="UniProtKB-UniRule"/>
</dbReference>
<evidence type="ECO:0000256" key="13">
    <source>
        <dbReference type="ARBA" id="ARBA00023242"/>
    </source>
</evidence>
<keyword evidence="20" id="KW-1185">Reference proteome</keyword>
<dbReference type="GO" id="GO:0048257">
    <property type="term" value="F:3'-flap endonuclease activity"/>
    <property type="evidence" value="ECO:0007669"/>
    <property type="project" value="TreeGrafter"/>
</dbReference>
<organism evidence="19 20">
    <name type="scientific">Trichomonascus ciferrii</name>
    <dbReference type="NCBI Taxonomy" id="44093"/>
    <lineage>
        <taxon>Eukaryota</taxon>
        <taxon>Fungi</taxon>
        <taxon>Dikarya</taxon>
        <taxon>Ascomycota</taxon>
        <taxon>Saccharomycotina</taxon>
        <taxon>Dipodascomycetes</taxon>
        <taxon>Dipodascales</taxon>
        <taxon>Trichomonascaceae</taxon>
        <taxon>Trichomonascus</taxon>
        <taxon>Trichomonascus ciferrii complex</taxon>
    </lineage>
</organism>
<evidence type="ECO:0000256" key="9">
    <source>
        <dbReference type="ARBA" id="ARBA00022801"/>
    </source>
</evidence>
<dbReference type="Pfam" id="PF21136">
    <property type="entry name" value="WHD_MUS81"/>
    <property type="match status" value="1"/>
</dbReference>
<evidence type="ECO:0000256" key="6">
    <source>
        <dbReference type="ARBA" id="ARBA00022723"/>
    </source>
</evidence>
<dbReference type="CDD" id="cd21036">
    <property type="entry name" value="WH_MUS81"/>
    <property type="match status" value="1"/>
</dbReference>
<feature type="compositionally biased region" description="Polar residues" evidence="17">
    <location>
        <begin position="97"/>
        <end position="115"/>
    </location>
</feature>
<dbReference type="InterPro" id="IPR027421">
    <property type="entry name" value="DNA_pol_lamdba_lyase_dom_sf"/>
</dbReference>
<dbReference type="SMART" id="SM00891">
    <property type="entry name" value="ERCC4"/>
    <property type="match status" value="1"/>
</dbReference>
<comment type="similarity">
    <text evidence="3 16">Belongs to the XPF family.</text>
</comment>
<keyword evidence="5 16" id="KW-0540">Nuclease</keyword>
<gene>
    <name evidence="19" type="ORF">TRICI_004069</name>
</gene>
<dbReference type="InterPro" id="IPR011335">
    <property type="entry name" value="Restrct_endonuc-II-like"/>
</dbReference>
<comment type="caution">
    <text evidence="19">The sequence shown here is derived from an EMBL/GenBank/DDBJ whole genome shotgun (WGS) entry which is preliminary data.</text>
</comment>
<feature type="region of interest" description="Disordered" evidence="17">
    <location>
        <begin position="94"/>
        <end position="115"/>
    </location>
</feature>
<evidence type="ECO:0000256" key="7">
    <source>
        <dbReference type="ARBA" id="ARBA00022759"/>
    </source>
</evidence>
<comment type="function">
    <text evidence="15 16">Interacts with EME1 to form a DNA structure-specific endonuclease with substrate preference for branched DNA structures with a 5'-end at the branch nick. Typical substrates include 3'-flap structures, D-loops, replication forks and nicked Holliday junctions. May be required in mitosis for the processing of stalled or collapsed replication fork intermediates. May be required in meiosis for the repair of meiosis-specific double strand breaks subsequent to single-end invasion (SEI).</text>
</comment>